<keyword evidence="2" id="KW-1185">Reference proteome</keyword>
<sequence>MLPESPKYLITQQRYDEAREIVIKTYVMNTGKPADTFPTAKQQVIDESAEHKDASLSHQMVMGLYNVKPMFQMPLVLPLSLISLMGFLVMALYNVYRLWFPQLSTVVEHYSVSGEHGDLCGMLDAYTHDLRNRNSGQESHDIRRWSCMRERNLGPEMGGH</sequence>
<evidence type="ECO:0000313" key="2">
    <source>
        <dbReference type="Proteomes" id="UP001064048"/>
    </source>
</evidence>
<accession>A0ACC0J5C7</accession>
<organism evidence="1 2">
    <name type="scientific">Choristoneura fumiferana</name>
    <name type="common">Spruce budworm moth</name>
    <name type="synonym">Archips fumiferana</name>
    <dbReference type="NCBI Taxonomy" id="7141"/>
    <lineage>
        <taxon>Eukaryota</taxon>
        <taxon>Metazoa</taxon>
        <taxon>Ecdysozoa</taxon>
        <taxon>Arthropoda</taxon>
        <taxon>Hexapoda</taxon>
        <taxon>Insecta</taxon>
        <taxon>Pterygota</taxon>
        <taxon>Neoptera</taxon>
        <taxon>Endopterygota</taxon>
        <taxon>Lepidoptera</taxon>
        <taxon>Glossata</taxon>
        <taxon>Ditrysia</taxon>
        <taxon>Tortricoidea</taxon>
        <taxon>Tortricidae</taxon>
        <taxon>Tortricinae</taxon>
        <taxon>Choristoneura</taxon>
    </lineage>
</organism>
<dbReference type="EMBL" id="CM046114">
    <property type="protein sequence ID" value="KAI8419821.1"/>
    <property type="molecule type" value="Genomic_DNA"/>
</dbReference>
<name>A0ACC0J5C7_CHOFU</name>
<dbReference type="Proteomes" id="UP001064048">
    <property type="component" value="Chromosome 14"/>
</dbReference>
<comment type="caution">
    <text evidence="1">The sequence shown here is derived from an EMBL/GenBank/DDBJ whole genome shotgun (WGS) entry which is preliminary data.</text>
</comment>
<gene>
    <name evidence="1" type="ORF">MSG28_008459</name>
</gene>
<evidence type="ECO:0000313" key="1">
    <source>
        <dbReference type="EMBL" id="KAI8419821.1"/>
    </source>
</evidence>
<proteinExistence type="predicted"/>
<protein>
    <submittedName>
        <fullName evidence="1">Uncharacterized protein</fullName>
    </submittedName>
</protein>
<reference evidence="1 2" key="1">
    <citation type="journal article" date="2022" name="Genome Biol. Evol.">
        <title>The Spruce Budworm Genome: Reconstructing the Evolutionary History of Antifreeze Proteins.</title>
        <authorList>
            <person name="Beliveau C."/>
            <person name="Gagne P."/>
            <person name="Picq S."/>
            <person name="Vernygora O."/>
            <person name="Keeling C.I."/>
            <person name="Pinkney K."/>
            <person name="Doucet D."/>
            <person name="Wen F."/>
            <person name="Johnston J.S."/>
            <person name="Maaroufi H."/>
            <person name="Boyle B."/>
            <person name="Laroche J."/>
            <person name="Dewar K."/>
            <person name="Juretic N."/>
            <person name="Blackburn G."/>
            <person name="Nisole A."/>
            <person name="Brunet B."/>
            <person name="Brandao M."/>
            <person name="Lumley L."/>
            <person name="Duan J."/>
            <person name="Quan G."/>
            <person name="Lucarotti C.J."/>
            <person name="Roe A.D."/>
            <person name="Sperling F.A.H."/>
            <person name="Levesque R.C."/>
            <person name="Cusson M."/>
        </authorList>
    </citation>
    <scope>NUCLEOTIDE SEQUENCE [LARGE SCALE GENOMIC DNA]</scope>
    <source>
        <strain evidence="1">Glfc:IPQL:Cfum</strain>
    </source>
</reference>